<evidence type="ECO:0000256" key="8">
    <source>
        <dbReference type="PIRNR" id="PIRNR005586"/>
    </source>
</evidence>
<evidence type="ECO:0000256" key="1">
    <source>
        <dbReference type="ARBA" id="ARBA00004604"/>
    </source>
</evidence>
<dbReference type="PANTHER" id="PTHR11239:SF14">
    <property type="entry name" value="DNA-DIRECTED RNA POLYMERASE I SUBUNIT RPA12"/>
    <property type="match status" value="1"/>
</dbReference>
<dbReference type="eggNOG" id="KOG2907">
    <property type="taxonomic scope" value="Eukaryota"/>
</dbReference>
<keyword evidence="3 9" id="KW-0479">Metal-binding</keyword>
<evidence type="ECO:0000313" key="12">
    <source>
        <dbReference type="EMBL" id="EPE06035.1"/>
    </source>
</evidence>
<keyword evidence="2 8" id="KW-0240">DNA-directed RNA polymerase</keyword>
<dbReference type="Pfam" id="PF01096">
    <property type="entry name" value="Zn_ribbon_TFIIS"/>
    <property type="match status" value="1"/>
</dbReference>
<feature type="binding site" evidence="9">
    <location>
        <position position="30"/>
    </location>
    <ligand>
        <name>Zn(2+)</name>
        <dbReference type="ChEBI" id="CHEBI:29105"/>
        <label>1</label>
    </ligand>
</feature>
<dbReference type="GO" id="GO:0003899">
    <property type="term" value="F:DNA-directed RNA polymerase activity"/>
    <property type="evidence" value="ECO:0007669"/>
    <property type="project" value="InterPro"/>
</dbReference>
<name>S3CYN1_OPHP1</name>
<dbReference type="OMA" id="EMQYHTL"/>
<dbReference type="CDD" id="cd10507">
    <property type="entry name" value="Zn-ribbon_RPA12"/>
    <property type="match status" value="1"/>
</dbReference>
<feature type="domain" description="TFIIS-type" evidence="11">
    <location>
        <begin position="80"/>
        <end position="119"/>
    </location>
</feature>
<evidence type="ECO:0000256" key="7">
    <source>
        <dbReference type="ARBA" id="ARBA00023242"/>
    </source>
</evidence>
<keyword evidence="5 9" id="KW-0862">Zinc</keyword>
<proteinExistence type="inferred from homology"/>
<dbReference type="SMART" id="SM00440">
    <property type="entry name" value="ZnF_C2C2"/>
    <property type="match status" value="1"/>
</dbReference>
<dbReference type="Proteomes" id="UP000016923">
    <property type="component" value="Unassembled WGS sequence"/>
</dbReference>
<feature type="binding site" evidence="9">
    <location>
        <position position="114"/>
    </location>
    <ligand>
        <name>Zn(2+)</name>
        <dbReference type="ChEBI" id="CHEBI:29105"/>
        <label>2</label>
    </ligand>
</feature>
<dbReference type="InterPro" id="IPR019761">
    <property type="entry name" value="DNA-dir_RNA_pol-M_15_CS"/>
</dbReference>
<dbReference type="InterPro" id="IPR034004">
    <property type="entry name" value="Zn_ribbon_RPA12_C"/>
</dbReference>
<dbReference type="PANTHER" id="PTHR11239">
    <property type="entry name" value="DNA-DIRECTED RNA POLYMERASE"/>
    <property type="match status" value="1"/>
</dbReference>
<evidence type="ECO:0000256" key="2">
    <source>
        <dbReference type="ARBA" id="ARBA00022478"/>
    </source>
</evidence>
<dbReference type="SUPFAM" id="SSF57783">
    <property type="entry name" value="Zinc beta-ribbon"/>
    <property type="match status" value="1"/>
</dbReference>
<dbReference type="GO" id="GO:0006363">
    <property type="term" value="P:termination of RNA polymerase I transcription"/>
    <property type="evidence" value="ECO:0007669"/>
    <property type="project" value="TreeGrafter"/>
</dbReference>
<feature type="binding site" evidence="9">
    <location>
        <position position="112"/>
    </location>
    <ligand>
        <name>Zn(2+)</name>
        <dbReference type="ChEBI" id="CHEBI:29105"/>
        <label>2</label>
    </ligand>
</feature>
<feature type="zinc finger region" description="C4-type" evidence="10">
    <location>
        <begin position="10"/>
        <end position="33"/>
    </location>
</feature>
<dbReference type="PROSITE" id="PS51133">
    <property type="entry name" value="ZF_TFIIS_2"/>
    <property type="match status" value="1"/>
</dbReference>
<organism evidence="12 13">
    <name type="scientific">Ophiostoma piceae (strain UAMH 11346)</name>
    <name type="common">Sap stain fungus</name>
    <dbReference type="NCBI Taxonomy" id="1262450"/>
    <lineage>
        <taxon>Eukaryota</taxon>
        <taxon>Fungi</taxon>
        <taxon>Dikarya</taxon>
        <taxon>Ascomycota</taxon>
        <taxon>Pezizomycotina</taxon>
        <taxon>Sordariomycetes</taxon>
        <taxon>Sordariomycetidae</taxon>
        <taxon>Ophiostomatales</taxon>
        <taxon>Ophiostomataceae</taxon>
        <taxon>Ophiostoma</taxon>
    </lineage>
</organism>
<sequence>MASMGSLVFCNDCGNLLPMTKGSSRNLLVCRCCGAENRDAASAKTILTESKPKDFPSPLRQKLSSVQVVERHKVQGEATTTETCPKCARTEVRFSTAQTRGADEGSTVFFHCDCGYRWSLNN</sequence>
<feature type="binding site" evidence="9">
    <location>
        <position position="84"/>
    </location>
    <ligand>
        <name>Zn(2+)</name>
        <dbReference type="ChEBI" id="CHEBI:29105"/>
        <label>2</label>
    </ligand>
</feature>
<dbReference type="STRING" id="1262450.S3CYN1"/>
<evidence type="ECO:0000256" key="10">
    <source>
        <dbReference type="PIRSR" id="PIRSR005586-2"/>
    </source>
</evidence>
<feature type="binding site" evidence="9">
    <location>
        <position position="87"/>
    </location>
    <ligand>
        <name>Zn(2+)</name>
        <dbReference type="ChEBI" id="CHEBI:29105"/>
        <label>2</label>
    </ligand>
</feature>
<feature type="binding site" evidence="9">
    <location>
        <position position="10"/>
    </location>
    <ligand>
        <name>Zn(2+)</name>
        <dbReference type="ChEBI" id="CHEBI:29105"/>
        <label>1</label>
    </ligand>
</feature>
<feature type="binding site" evidence="9">
    <location>
        <position position="13"/>
    </location>
    <ligand>
        <name>Zn(2+)</name>
        <dbReference type="ChEBI" id="CHEBI:29105"/>
        <label>1</label>
    </ligand>
</feature>
<dbReference type="InterPro" id="IPR012164">
    <property type="entry name" value="Rpa12/Rpb9/Rpc10/TFS"/>
</dbReference>
<comment type="similarity">
    <text evidence="8">Belongs to the archaeal rpoM/eukaryotic RPA12/RPB9/RPC11 RNA polymerase family.</text>
</comment>
<feature type="binding site" evidence="9">
    <location>
        <position position="33"/>
    </location>
    <ligand>
        <name>Zn(2+)</name>
        <dbReference type="ChEBI" id="CHEBI:29105"/>
        <label>1</label>
    </ligand>
</feature>
<dbReference type="GO" id="GO:0003676">
    <property type="term" value="F:nucleic acid binding"/>
    <property type="evidence" value="ECO:0007669"/>
    <property type="project" value="InterPro"/>
</dbReference>
<evidence type="ECO:0000256" key="6">
    <source>
        <dbReference type="ARBA" id="ARBA00023163"/>
    </source>
</evidence>
<keyword evidence="13" id="KW-1185">Reference proteome</keyword>
<evidence type="ECO:0000313" key="13">
    <source>
        <dbReference type="Proteomes" id="UP000016923"/>
    </source>
</evidence>
<dbReference type="OrthoDB" id="10056816at2759"/>
<reference evidence="12 13" key="1">
    <citation type="journal article" date="2013" name="BMC Genomics">
        <title>The genome and transcriptome of the pine saprophyte Ophiostoma piceae, and a comparison with the bark beetle-associated pine pathogen Grosmannia clavigera.</title>
        <authorList>
            <person name="Haridas S."/>
            <person name="Wang Y."/>
            <person name="Lim L."/>
            <person name="Massoumi Alamouti S."/>
            <person name="Jackman S."/>
            <person name="Docking R."/>
            <person name="Robertson G."/>
            <person name="Birol I."/>
            <person name="Bohlmann J."/>
            <person name="Breuil C."/>
        </authorList>
    </citation>
    <scope>NUCLEOTIDE SEQUENCE [LARGE SCALE GENOMIC DNA]</scope>
    <source>
        <strain evidence="12 13">UAMH 11346</strain>
    </source>
</reference>
<dbReference type="PROSITE" id="PS01030">
    <property type="entry name" value="RNA_POL_M_15KD"/>
    <property type="match status" value="1"/>
</dbReference>
<dbReference type="PIRSF" id="PIRSF005586">
    <property type="entry name" value="RNApol_RpoM"/>
    <property type="match status" value="1"/>
</dbReference>
<dbReference type="VEuPathDB" id="FungiDB:F503_02864"/>
<comment type="subcellular location">
    <subcellularLocation>
        <location evidence="1">Nucleus</location>
        <location evidence="1">Nucleolus</location>
    </subcellularLocation>
</comment>
<evidence type="ECO:0000256" key="4">
    <source>
        <dbReference type="ARBA" id="ARBA00022771"/>
    </source>
</evidence>
<dbReference type="Gene3D" id="2.20.25.10">
    <property type="match status" value="1"/>
</dbReference>
<evidence type="ECO:0000256" key="3">
    <source>
        <dbReference type="ARBA" id="ARBA00022723"/>
    </source>
</evidence>
<dbReference type="HOGENOM" id="CLU_093932_1_1_1"/>
<keyword evidence="7 8" id="KW-0539">Nucleus</keyword>
<dbReference type="GO" id="GO:0008270">
    <property type="term" value="F:zinc ion binding"/>
    <property type="evidence" value="ECO:0007669"/>
    <property type="project" value="UniProtKB-KW"/>
</dbReference>
<dbReference type="GO" id="GO:0005736">
    <property type="term" value="C:RNA polymerase I complex"/>
    <property type="evidence" value="ECO:0007669"/>
    <property type="project" value="TreeGrafter"/>
</dbReference>
<dbReference type="EMBL" id="KE148154">
    <property type="protein sequence ID" value="EPE06035.1"/>
    <property type="molecule type" value="Genomic_DNA"/>
</dbReference>
<protein>
    <recommendedName>
        <fullName evidence="8">DNA-directed RNA polymerase subunit</fullName>
    </recommendedName>
</protein>
<gene>
    <name evidence="12" type="ORF">F503_02864</name>
</gene>
<evidence type="ECO:0000259" key="11">
    <source>
        <dbReference type="PROSITE" id="PS51133"/>
    </source>
</evidence>
<accession>S3CYN1</accession>
<evidence type="ECO:0000256" key="9">
    <source>
        <dbReference type="PIRSR" id="PIRSR005586-1"/>
    </source>
</evidence>
<dbReference type="AlphaFoldDB" id="S3CYN1"/>
<keyword evidence="6 8" id="KW-0804">Transcription</keyword>
<keyword evidence="4 10" id="KW-0863">Zinc-finger</keyword>
<dbReference type="InterPro" id="IPR001222">
    <property type="entry name" value="Znf_TFIIS"/>
</dbReference>
<evidence type="ECO:0000256" key="5">
    <source>
        <dbReference type="ARBA" id="ARBA00022833"/>
    </source>
</evidence>
<comment type="function">
    <text evidence="8">DNA-dependent RNA polymerase catalyzes the transcription of DNA into RNA using the four ribonucleoside triphosphates as substrates.</text>
</comment>